<evidence type="ECO:0000313" key="2">
    <source>
        <dbReference type="EMBL" id="GIY68321.1"/>
    </source>
</evidence>
<keyword evidence="3" id="KW-1185">Reference proteome</keyword>
<dbReference type="AlphaFoldDB" id="A0AAV4VDV8"/>
<organism evidence="2 3">
    <name type="scientific">Caerostris darwini</name>
    <dbReference type="NCBI Taxonomy" id="1538125"/>
    <lineage>
        <taxon>Eukaryota</taxon>
        <taxon>Metazoa</taxon>
        <taxon>Ecdysozoa</taxon>
        <taxon>Arthropoda</taxon>
        <taxon>Chelicerata</taxon>
        <taxon>Arachnida</taxon>
        <taxon>Araneae</taxon>
        <taxon>Araneomorphae</taxon>
        <taxon>Entelegynae</taxon>
        <taxon>Araneoidea</taxon>
        <taxon>Araneidae</taxon>
        <taxon>Caerostris</taxon>
    </lineage>
</organism>
<feature type="compositionally biased region" description="Polar residues" evidence="1">
    <location>
        <begin position="79"/>
        <end position="88"/>
    </location>
</feature>
<name>A0AAV4VDV8_9ARAC</name>
<evidence type="ECO:0000256" key="1">
    <source>
        <dbReference type="SAM" id="MobiDB-lite"/>
    </source>
</evidence>
<feature type="region of interest" description="Disordered" evidence="1">
    <location>
        <begin position="54"/>
        <end position="98"/>
    </location>
</feature>
<proteinExistence type="predicted"/>
<accession>A0AAV4VDV8</accession>
<reference evidence="2 3" key="1">
    <citation type="submission" date="2021-06" db="EMBL/GenBank/DDBJ databases">
        <title>Caerostris darwini draft genome.</title>
        <authorList>
            <person name="Kono N."/>
            <person name="Arakawa K."/>
        </authorList>
    </citation>
    <scope>NUCLEOTIDE SEQUENCE [LARGE SCALE GENOMIC DNA]</scope>
</reference>
<comment type="caution">
    <text evidence="2">The sequence shown here is derived from an EMBL/GenBank/DDBJ whole genome shotgun (WGS) entry which is preliminary data.</text>
</comment>
<evidence type="ECO:0000313" key="3">
    <source>
        <dbReference type="Proteomes" id="UP001054837"/>
    </source>
</evidence>
<dbReference type="Proteomes" id="UP001054837">
    <property type="component" value="Unassembled WGS sequence"/>
</dbReference>
<protein>
    <submittedName>
        <fullName evidence="2">Uncharacterized protein</fullName>
    </submittedName>
</protein>
<dbReference type="EMBL" id="BPLQ01012856">
    <property type="protein sequence ID" value="GIY68321.1"/>
    <property type="molecule type" value="Genomic_DNA"/>
</dbReference>
<sequence>MKEVIQRSSNKVLHNINNVIAVRTRGLYDSIRKQHSSARSEGKVSGYRGLLTNRRLAGNPIPSDGMSYRPGLKCWRTNGRGSRNSDSGEISRRHGVAV</sequence>
<gene>
    <name evidence="2" type="ORF">CDAR_189701</name>
</gene>